<dbReference type="InterPro" id="IPR009061">
    <property type="entry name" value="DNA-bd_dom_put_sf"/>
</dbReference>
<dbReference type="InterPro" id="IPR011256">
    <property type="entry name" value="Reg_factor_effector_dom_sf"/>
</dbReference>
<dbReference type="InterPro" id="IPR000551">
    <property type="entry name" value="MerR-type_HTH_dom"/>
</dbReference>
<evidence type="ECO:0000256" key="1">
    <source>
        <dbReference type="ARBA" id="ARBA00023125"/>
    </source>
</evidence>
<dbReference type="InterPro" id="IPR010499">
    <property type="entry name" value="AraC_E-bd"/>
</dbReference>
<keyword evidence="4" id="KW-1185">Reference proteome</keyword>
<dbReference type="RefSeq" id="WP_090513247.1">
    <property type="nucleotide sequence ID" value="NZ_CWKH01000001.1"/>
</dbReference>
<dbReference type="Gene3D" id="1.10.1660.10">
    <property type="match status" value="1"/>
</dbReference>
<name>A0A0H5RNF8_9MYCO</name>
<dbReference type="AlphaFoldDB" id="A0A0H5RNF8"/>
<dbReference type="SMART" id="SM00422">
    <property type="entry name" value="HTH_MERR"/>
    <property type="match status" value="1"/>
</dbReference>
<dbReference type="InterPro" id="IPR029442">
    <property type="entry name" value="GyrI-like"/>
</dbReference>
<dbReference type="GO" id="GO:0003700">
    <property type="term" value="F:DNA-binding transcription factor activity"/>
    <property type="evidence" value="ECO:0007669"/>
    <property type="project" value="InterPro"/>
</dbReference>
<dbReference type="SUPFAM" id="SSF55136">
    <property type="entry name" value="Probable bacterial effector-binding domain"/>
    <property type="match status" value="1"/>
</dbReference>
<dbReference type="PANTHER" id="PTHR30204:SF97">
    <property type="entry name" value="MERR FAMILY REGULATORY PROTEIN"/>
    <property type="match status" value="1"/>
</dbReference>
<gene>
    <name evidence="3" type="ORF">BN2156_02141</name>
</gene>
<keyword evidence="1" id="KW-0238">DNA-binding</keyword>
<dbReference type="Gene3D" id="3.20.80.10">
    <property type="entry name" value="Regulatory factor, effector binding domain"/>
    <property type="match status" value="1"/>
</dbReference>
<organism evidence="3 4">
    <name type="scientific">Mycolicibacterium neworleansense</name>
    <dbReference type="NCBI Taxonomy" id="146018"/>
    <lineage>
        <taxon>Bacteria</taxon>
        <taxon>Bacillati</taxon>
        <taxon>Actinomycetota</taxon>
        <taxon>Actinomycetes</taxon>
        <taxon>Mycobacteriales</taxon>
        <taxon>Mycobacteriaceae</taxon>
        <taxon>Mycolicibacterium</taxon>
    </lineage>
</organism>
<dbReference type="EMBL" id="CWKH01000001">
    <property type="protein sequence ID" value="CRZ15281.1"/>
    <property type="molecule type" value="Genomic_DNA"/>
</dbReference>
<feature type="domain" description="HTH merR-type" evidence="2">
    <location>
        <begin position="7"/>
        <end position="77"/>
    </location>
</feature>
<dbReference type="PROSITE" id="PS50937">
    <property type="entry name" value="HTH_MERR_2"/>
    <property type="match status" value="1"/>
</dbReference>
<dbReference type="SUPFAM" id="SSF46955">
    <property type="entry name" value="Putative DNA-binding domain"/>
    <property type="match status" value="1"/>
</dbReference>
<sequence length="277" mass="30419">MTDTPSLMSIGRFSSLSRISVRMLRHYDAHAVLVPARVDAISGYRRYAAAQLADAATIRRLRDIGFGVSAIGALLAIRGTAAFDAALAAQRIELVAAAEEANARLRLIDHLLSEKELTMTDTVTEEAIPAQTIVYLRDTVPDYAAEGQLWERFMPALQQQGITPGTFGGCIEHDDEFRESDVDESVFFEVPAGTTARDPLSVLVVPARRAVVASVTGPYAEAISRAHELISAYMTEHGLNLTRTAHDITTHHYNVYIDDPSEVPEDRLRTKVYVPVK</sequence>
<reference evidence="4" key="1">
    <citation type="submission" date="2015-07" db="EMBL/GenBank/DDBJ databases">
        <authorList>
            <person name="Urmite Genomes"/>
        </authorList>
    </citation>
    <scope>NUCLEOTIDE SEQUENCE [LARGE SCALE GENOMIC DNA]</scope>
    <source>
        <strain evidence="4">type strain: ATCC 49404</strain>
    </source>
</reference>
<accession>A0A0H5RNF8</accession>
<evidence type="ECO:0000259" key="2">
    <source>
        <dbReference type="PROSITE" id="PS50937"/>
    </source>
</evidence>
<dbReference type="Pfam" id="PF06445">
    <property type="entry name" value="GyrI-like"/>
    <property type="match status" value="1"/>
</dbReference>
<dbReference type="InterPro" id="IPR047057">
    <property type="entry name" value="MerR_fam"/>
</dbReference>
<dbReference type="SMART" id="SM00871">
    <property type="entry name" value="AraC_E_bind"/>
    <property type="match status" value="1"/>
</dbReference>
<evidence type="ECO:0000313" key="4">
    <source>
        <dbReference type="Proteomes" id="UP000199147"/>
    </source>
</evidence>
<dbReference type="OrthoDB" id="7849865at2"/>
<proteinExistence type="predicted"/>
<dbReference type="GO" id="GO:0003677">
    <property type="term" value="F:DNA binding"/>
    <property type="evidence" value="ECO:0007669"/>
    <property type="project" value="UniProtKB-KW"/>
</dbReference>
<dbReference type="Proteomes" id="UP000199147">
    <property type="component" value="Unassembled WGS sequence"/>
</dbReference>
<dbReference type="STRING" id="146018.BN2156_02141"/>
<protein>
    <submittedName>
        <fullName evidence="3">MerR family transcriptional regulator</fullName>
    </submittedName>
</protein>
<evidence type="ECO:0000313" key="3">
    <source>
        <dbReference type="EMBL" id="CRZ15281.1"/>
    </source>
</evidence>
<dbReference type="PANTHER" id="PTHR30204">
    <property type="entry name" value="REDOX-CYCLING DRUG-SENSING TRANSCRIPTIONAL ACTIVATOR SOXR"/>
    <property type="match status" value="1"/>
</dbReference>
<dbReference type="Pfam" id="PF13411">
    <property type="entry name" value="MerR_1"/>
    <property type="match status" value="1"/>
</dbReference>